<dbReference type="RefSeq" id="WP_093153778.1">
    <property type="nucleotide sequence ID" value="NZ_FNBW01000017.1"/>
</dbReference>
<dbReference type="CDD" id="cd00088">
    <property type="entry name" value="HPT"/>
    <property type="match status" value="1"/>
</dbReference>
<dbReference type="PROSITE" id="PS50109">
    <property type="entry name" value="HIS_KIN"/>
    <property type="match status" value="1"/>
</dbReference>
<evidence type="ECO:0000256" key="1">
    <source>
        <dbReference type="ARBA" id="ARBA00000085"/>
    </source>
</evidence>
<dbReference type="InterPro" id="IPR036890">
    <property type="entry name" value="HATPase_C_sf"/>
</dbReference>
<dbReference type="InterPro" id="IPR036061">
    <property type="entry name" value="CheW-like_dom_sf"/>
</dbReference>
<feature type="modified residue" description="4-aspartylphosphate" evidence="10">
    <location>
        <position position="848"/>
    </location>
</feature>
<gene>
    <name evidence="16" type="ORF">SAMN05660686_04359</name>
</gene>
<evidence type="ECO:0000256" key="4">
    <source>
        <dbReference type="ARBA" id="ARBA00022553"/>
    </source>
</evidence>
<dbReference type="Gene3D" id="2.30.30.40">
    <property type="entry name" value="SH3 Domains"/>
    <property type="match status" value="1"/>
</dbReference>
<evidence type="ECO:0000313" key="16">
    <source>
        <dbReference type="EMBL" id="SDG42771.1"/>
    </source>
</evidence>
<dbReference type="InterPro" id="IPR003594">
    <property type="entry name" value="HATPase_dom"/>
</dbReference>
<dbReference type="InterPro" id="IPR001789">
    <property type="entry name" value="Sig_transdc_resp-reg_receiver"/>
</dbReference>
<dbReference type="SUPFAM" id="SSF50341">
    <property type="entry name" value="CheW-like"/>
    <property type="match status" value="2"/>
</dbReference>
<dbReference type="Gene3D" id="1.20.120.160">
    <property type="entry name" value="HPT domain"/>
    <property type="match status" value="1"/>
</dbReference>
<dbReference type="SMART" id="SM00260">
    <property type="entry name" value="CheW"/>
    <property type="match status" value="1"/>
</dbReference>
<keyword evidence="4 10" id="KW-0597">Phosphoprotein</keyword>
<keyword evidence="5" id="KW-0808">Transferase</keyword>
<evidence type="ECO:0000256" key="6">
    <source>
        <dbReference type="ARBA" id="ARBA00022777"/>
    </source>
</evidence>
<dbReference type="SMART" id="SM01231">
    <property type="entry name" value="H-kinase_dim"/>
    <property type="match status" value="1"/>
</dbReference>
<evidence type="ECO:0000256" key="3">
    <source>
        <dbReference type="ARBA" id="ARBA00021495"/>
    </source>
</evidence>
<evidence type="ECO:0000256" key="5">
    <source>
        <dbReference type="ARBA" id="ARBA00022679"/>
    </source>
</evidence>
<dbReference type="InterPro" id="IPR002545">
    <property type="entry name" value="CheW-lke_dom"/>
</dbReference>
<comment type="catalytic activity">
    <reaction evidence="1">
        <text>ATP + protein L-histidine = ADP + protein N-phospho-L-histidine.</text>
        <dbReference type="EC" id="2.7.13.3"/>
    </reaction>
</comment>
<dbReference type="InterPro" id="IPR037006">
    <property type="entry name" value="CheA-like_homodim_sf"/>
</dbReference>
<evidence type="ECO:0000259" key="14">
    <source>
        <dbReference type="PROSITE" id="PS50851"/>
    </source>
</evidence>
<dbReference type="Gene3D" id="1.10.287.560">
    <property type="entry name" value="Histidine kinase CheA-like, homodimeric domain"/>
    <property type="match status" value="1"/>
</dbReference>
<evidence type="ECO:0000313" key="17">
    <source>
        <dbReference type="Proteomes" id="UP000198615"/>
    </source>
</evidence>
<evidence type="ECO:0000256" key="8">
    <source>
        <dbReference type="ARBA" id="ARBA00035100"/>
    </source>
</evidence>
<feature type="domain" description="Histidine kinase" evidence="12">
    <location>
        <begin position="248"/>
        <end position="490"/>
    </location>
</feature>
<dbReference type="Gene3D" id="3.40.50.2300">
    <property type="match status" value="1"/>
</dbReference>
<dbReference type="InterPro" id="IPR011006">
    <property type="entry name" value="CheY-like_superfamily"/>
</dbReference>
<dbReference type="OrthoDB" id="9803176at2"/>
<evidence type="ECO:0000259" key="12">
    <source>
        <dbReference type="PROSITE" id="PS50109"/>
    </source>
</evidence>
<dbReference type="GO" id="GO:0006935">
    <property type="term" value="P:chemotaxis"/>
    <property type="evidence" value="ECO:0007669"/>
    <property type="project" value="InterPro"/>
</dbReference>
<comment type="function">
    <text evidence="8">Involved in the transmission of sensory signals from the chemoreceptors to the flagellar motors. CheA is autophosphorylated; it can transfer its phosphate group to either CheB or CheY.</text>
</comment>
<dbReference type="SMART" id="SM00387">
    <property type="entry name" value="HATPase_c"/>
    <property type="match status" value="1"/>
</dbReference>
<dbReference type="Pfam" id="PF02518">
    <property type="entry name" value="HATPase_c"/>
    <property type="match status" value="1"/>
</dbReference>
<dbReference type="GO" id="GO:0005737">
    <property type="term" value="C:cytoplasm"/>
    <property type="evidence" value="ECO:0007669"/>
    <property type="project" value="InterPro"/>
</dbReference>
<comment type="caution">
    <text evidence="16">The sequence shown here is derived from an EMBL/GenBank/DDBJ whole genome shotgun (WGS) entry which is preliminary data.</text>
</comment>
<sequence length="915" mass="98879">MDELLSEFLTETAEGLAELDVEIVKLEQNPNDAGLIASIFRIVHTIKGTCGFIGLPRLETVAHAAENVLGKYRDKELEVTPTSVTVILASLDRIKSILAHIEQTEQEPEGSDEDLIAQLNELAEGRTPDAVAATPATSAPATEPAPEPEAAADTGIENADELDAPIPGAEVIGNRPGEVPLDELERAFMEAPGPEETSGAADPEPDLPAAPPSVPAIADKAPESAATAEAMPIAESKAASQNIRVNVDLLENLMTMVSELVLTRNQLLQIARSNGREIEGFSVPLQRLSQVTSELQEGVMKTRMQPIGNAWSKLPRIVRDLAHELNKKIELVMQGADTELDRQVLEMIKDPLTHMVRNSADHGVEDPATRLAFGKSETGHVRLNAYHEGGHIIIEIADDGKGIDPEKIRAKAIEKNVVSSADAANMSDQQVLQLIFKAGFSTAEKITSVSGRGVGMDVVKTNIEKIGGTVDLTSQVGKGSVFKIKIPLTLAIVSALVVASSSERFAIPQLSVLELVKTTTDGPNRIETVQGTRVMRLRDRLLPLVSLRDLLRLDEGKETPETTAETFVVVMQVGTYSFGLLVDKVFDTEEIVVKPVAPVLRDLTVFSGNTILGDGSVIMILDPNGIAQETGEVIVPDQADYDESDEFDVSLEEQTLLLFKSGNDGPKAVPLSLVARIEMLDLKTVEHSEGRPLVQYRGALMPLVICKGAAPLEREGQRPALVFTDDGQSMGLVVDEILDVVEDRINVTIAPDGAGMMGSAIIKDKATDIVDAGFYLTEAFGDWFRHSRQGKESTSKRRLLLVDDSAFFRNLMTPLLATSGYKVVPVDSAQKALDLCEAGANFDLIVTDIEMPDMDGFTFAEKLKETSWADTPVVALSSRTSEQDLERGHQVGFADYVAKSDREALLDALPELLKE</sequence>
<dbReference type="InterPro" id="IPR051315">
    <property type="entry name" value="Bact_Chemotaxis_CheA"/>
</dbReference>
<dbReference type="InterPro" id="IPR004105">
    <property type="entry name" value="CheA-like_dim"/>
</dbReference>
<accession>A0A8G2EWT0</accession>
<evidence type="ECO:0000256" key="7">
    <source>
        <dbReference type="ARBA" id="ARBA00023012"/>
    </source>
</evidence>
<dbReference type="SUPFAM" id="SSF47384">
    <property type="entry name" value="Homodimeric domain of signal transducing histidine kinase"/>
    <property type="match status" value="1"/>
</dbReference>
<organism evidence="16 17">
    <name type="scientific">Thalassobaculum litoreum DSM 18839</name>
    <dbReference type="NCBI Taxonomy" id="1123362"/>
    <lineage>
        <taxon>Bacteria</taxon>
        <taxon>Pseudomonadati</taxon>
        <taxon>Pseudomonadota</taxon>
        <taxon>Alphaproteobacteria</taxon>
        <taxon>Rhodospirillales</taxon>
        <taxon>Thalassobaculaceae</taxon>
        <taxon>Thalassobaculum</taxon>
    </lineage>
</organism>
<dbReference type="Pfam" id="PF01584">
    <property type="entry name" value="CheW"/>
    <property type="match status" value="1"/>
</dbReference>
<dbReference type="SUPFAM" id="SSF52172">
    <property type="entry name" value="CheY-like"/>
    <property type="match status" value="1"/>
</dbReference>
<evidence type="ECO:0000259" key="15">
    <source>
        <dbReference type="PROSITE" id="PS50894"/>
    </source>
</evidence>
<evidence type="ECO:0000256" key="9">
    <source>
        <dbReference type="PROSITE-ProRule" id="PRU00110"/>
    </source>
</evidence>
<dbReference type="Gene3D" id="3.30.565.10">
    <property type="entry name" value="Histidine kinase-like ATPase, C-terminal domain"/>
    <property type="match status" value="1"/>
</dbReference>
<feature type="region of interest" description="Disordered" evidence="11">
    <location>
        <begin position="128"/>
        <end position="151"/>
    </location>
</feature>
<dbReference type="GO" id="GO:0000155">
    <property type="term" value="F:phosphorelay sensor kinase activity"/>
    <property type="evidence" value="ECO:0007669"/>
    <property type="project" value="InterPro"/>
</dbReference>
<evidence type="ECO:0000256" key="11">
    <source>
        <dbReference type="SAM" id="MobiDB-lite"/>
    </source>
</evidence>
<dbReference type="PANTHER" id="PTHR43395">
    <property type="entry name" value="SENSOR HISTIDINE KINASE CHEA"/>
    <property type="match status" value="1"/>
</dbReference>
<feature type="domain" description="CheW-like" evidence="14">
    <location>
        <begin position="653"/>
        <end position="781"/>
    </location>
</feature>
<dbReference type="InterPro" id="IPR004358">
    <property type="entry name" value="Sig_transdc_His_kin-like_C"/>
</dbReference>
<dbReference type="SUPFAM" id="SSF47226">
    <property type="entry name" value="Histidine-containing phosphotransfer domain, HPT domain"/>
    <property type="match status" value="1"/>
</dbReference>
<dbReference type="Pfam" id="PF02895">
    <property type="entry name" value="H-kinase_dim"/>
    <property type="match status" value="1"/>
</dbReference>
<reference evidence="16 17" key="1">
    <citation type="submission" date="2016-10" db="EMBL/GenBank/DDBJ databases">
        <authorList>
            <person name="Varghese N."/>
            <person name="Submissions S."/>
        </authorList>
    </citation>
    <scope>NUCLEOTIDE SEQUENCE [LARGE SCALE GENOMIC DNA]</scope>
    <source>
        <strain evidence="16 17">DSM 18839</strain>
    </source>
</reference>
<dbReference type="CDD" id="cd16916">
    <property type="entry name" value="HATPase_CheA-like"/>
    <property type="match status" value="1"/>
</dbReference>
<feature type="domain" description="Response regulatory" evidence="13">
    <location>
        <begin position="798"/>
        <end position="914"/>
    </location>
</feature>
<dbReference type="CDD" id="cd00731">
    <property type="entry name" value="CheA_reg"/>
    <property type="match status" value="1"/>
</dbReference>
<keyword evidence="17" id="KW-1185">Reference proteome</keyword>
<dbReference type="AlphaFoldDB" id="A0A8G2EWT0"/>
<dbReference type="PANTHER" id="PTHR43395:SF1">
    <property type="entry name" value="CHEMOTAXIS PROTEIN CHEA"/>
    <property type="match status" value="1"/>
</dbReference>
<feature type="region of interest" description="Disordered" evidence="11">
    <location>
        <begin position="192"/>
        <end position="229"/>
    </location>
</feature>
<dbReference type="Proteomes" id="UP000198615">
    <property type="component" value="Unassembled WGS sequence"/>
</dbReference>
<dbReference type="EMBL" id="FNBW01000017">
    <property type="protein sequence ID" value="SDG42771.1"/>
    <property type="molecule type" value="Genomic_DNA"/>
</dbReference>
<dbReference type="InterPro" id="IPR036641">
    <property type="entry name" value="HPT_dom_sf"/>
</dbReference>
<dbReference type="FunFam" id="3.30.565.10:FF:000016">
    <property type="entry name" value="Chemotaxis protein CheA, putative"/>
    <property type="match status" value="1"/>
</dbReference>
<dbReference type="SMART" id="SM00073">
    <property type="entry name" value="HPT"/>
    <property type="match status" value="1"/>
</dbReference>
<feature type="domain" description="CheW-like" evidence="14">
    <location>
        <begin position="492"/>
        <end position="632"/>
    </location>
</feature>
<dbReference type="PRINTS" id="PR00344">
    <property type="entry name" value="BCTRLSENSOR"/>
</dbReference>
<evidence type="ECO:0000256" key="2">
    <source>
        <dbReference type="ARBA" id="ARBA00012438"/>
    </source>
</evidence>
<dbReference type="Pfam" id="PF01627">
    <property type="entry name" value="Hpt"/>
    <property type="match status" value="1"/>
</dbReference>
<proteinExistence type="predicted"/>
<dbReference type="SMART" id="SM00448">
    <property type="entry name" value="REC"/>
    <property type="match status" value="1"/>
</dbReference>
<dbReference type="SUPFAM" id="SSF55874">
    <property type="entry name" value="ATPase domain of HSP90 chaperone/DNA topoisomerase II/histidine kinase"/>
    <property type="match status" value="1"/>
</dbReference>
<dbReference type="PROSITE" id="PS50894">
    <property type="entry name" value="HPT"/>
    <property type="match status" value="1"/>
</dbReference>
<dbReference type="PROSITE" id="PS50110">
    <property type="entry name" value="RESPONSE_REGULATORY"/>
    <property type="match status" value="1"/>
</dbReference>
<dbReference type="InterPro" id="IPR005467">
    <property type="entry name" value="His_kinase_dom"/>
</dbReference>
<keyword evidence="7" id="KW-0902">Two-component regulatory system</keyword>
<feature type="domain" description="HPt" evidence="15">
    <location>
        <begin position="1"/>
        <end position="101"/>
    </location>
</feature>
<dbReference type="CDD" id="cd17546">
    <property type="entry name" value="REC_hyHK_CKI1_RcsC-like"/>
    <property type="match status" value="1"/>
</dbReference>
<dbReference type="InterPro" id="IPR036097">
    <property type="entry name" value="HisK_dim/P_sf"/>
</dbReference>
<dbReference type="Pfam" id="PF00072">
    <property type="entry name" value="Response_reg"/>
    <property type="match status" value="1"/>
</dbReference>
<dbReference type="EC" id="2.7.13.3" evidence="2"/>
<evidence type="ECO:0000259" key="13">
    <source>
        <dbReference type="PROSITE" id="PS50110"/>
    </source>
</evidence>
<protein>
    <recommendedName>
        <fullName evidence="3">Chemotaxis protein CheA</fullName>
        <ecNumber evidence="2">2.7.13.3</ecNumber>
    </recommendedName>
</protein>
<dbReference type="PROSITE" id="PS50851">
    <property type="entry name" value="CHEW"/>
    <property type="match status" value="2"/>
</dbReference>
<feature type="modified residue" description="Phosphohistidine" evidence="9">
    <location>
        <position position="44"/>
    </location>
</feature>
<name>A0A8G2EWT0_9PROT</name>
<keyword evidence="6 16" id="KW-0418">Kinase</keyword>
<evidence type="ECO:0000256" key="10">
    <source>
        <dbReference type="PROSITE-ProRule" id="PRU00169"/>
    </source>
</evidence>
<dbReference type="InterPro" id="IPR008207">
    <property type="entry name" value="Sig_transdc_His_kin_Hpt_dom"/>
</dbReference>